<dbReference type="SMART" id="SM00490">
    <property type="entry name" value="HELICc"/>
    <property type="match status" value="1"/>
</dbReference>
<dbReference type="GO" id="GO:0000724">
    <property type="term" value="P:double-strand break repair via homologous recombination"/>
    <property type="evidence" value="ECO:0007669"/>
    <property type="project" value="TreeGrafter"/>
</dbReference>
<feature type="domain" description="Helicase C-terminal" evidence="9">
    <location>
        <begin position="1025"/>
        <end position="1177"/>
    </location>
</feature>
<dbReference type="PANTHER" id="PTHR13710">
    <property type="entry name" value="DNA HELICASE RECQ FAMILY MEMBER"/>
    <property type="match status" value="1"/>
</dbReference>
<dbReference type="GO" id="GO:0005694">
    <property type="term" value="C:chromosome"/>
    <property type="evidence" value="ECO:0007669"/>
    <property type="project" value="TreeGrafter"/>
</dbReference>
<evidence type="ECO:0000313" key="11">
    <source>
        <dbReference type="Proteomes" id="UP001200544"/>
    </source>
</evidence>
<reference evidence="10" key="1">
    <citation type="submission" date="2021-07" db="EMBL/GenBank/DDBJ databases">
        <title>Comparative genomics of Bacteroides fragilis group isolates reveals species-dependent resistance mechanisms and validates clinical tools for resistance prediction.</title>
        <authorList>
            <person name="Wallace M.J."/>
            <person name="Jean S."/>
            <person name="Wallace M.A."/>
            <person name="Carey-Ann B.D."/>
            <person name="Dantas G."/>
        </authorList>
    </citation>
    <scope>NUCLEOTIDE SEQUENCE</scope>
    <source>
        <strain evidence="10">BJH_160</strain>
    </source>
</reference>
<dbReference type="PANTHER" id="PTHR13710:SF105">
    <property type="entry name" value="ATP-DEPENDENT DNA HELICASE Q1"/>
    <property type="match status" value="1"/>
</dbReference>
<comment type="caution">
    <text evidence="10">The sequence shown here is derived from an EMBL/GenBank/DDBJ whole genome shotgun (WGS) entry which is preliminary data.</text>
</comment>
<dbReference type="CDD" id="cd17920">
    <property type="entry name" value="DEXHc_RecQ"/>
    <property type="match status" value="1"/>
</dbReference>
<evidence type="ECO:0000256" key="5">
    <source>
        <dbReference type="ARBA" id="ARBA00023235"/>
    </source>
</evidence>
<dbReference type="PROSITE" id="PS51194">
    <property type="entry name" value="HELICASE_CTER"/>
    <property type="match status" value="1"/>
</dbReference>
<proteinExistence type="inferred from homology"/>
<evidence type="ECO:0000259" key="9">
    <source>
        <dbReference type="PROSITE" id="PS51194"/>
    </source>
</evidence>
<comment type="catalytic activity">
    <reaction evidence="6">
        <text>Couples ATP hydrolysis with the unwinding of duplex DNA by translocating in the 3'-5' direction.</text>
        <dbReference type="EC" id="5.6.2.4"/>
    </reaction>
</comment>
<keyword evidence="5" id="KW-0413">Isomerase</keyword>
<protein>
    <recommendedName>
        <fullName evidence="7">DNA 3'-5' helicase</fullName>
        <ecNumber evidence="7">5.6.2.4</ecNumber>
    </recommendedName>
</protein>
<evidence type="ECO:0000256" key="7">
    <source>
        <dbReference type="ARBA" id="ARBA00034808"/>
    </source>
</evidence>
<comment type="similarity">
    <text evidence="1">Belongs to the helicase family. RecQ subfamily.</text>
</comment>
<dbReference type="InterPro" id="IPR011545">
    <property type="entry name" value="DEAD/DEAH_box_helicase_dom"/>
</dbReference>
<dbReference type="EC" id="5.6.2.4" evidence="7"/>
<dbReference type="EMBL" id="JAHYQA010000006">
    <property type="protein sequence ID" value="MCE9238068.1"/>
    <property type="molecule type" value="Genomic_DNA"/>
</dbReference>
<dbReference type="SUPFAM" id="SSF52540">
    <property type="entry name" value="P-loop containing nucleoside triphosphate hydrolases"/>
    <property type="match status" value="1"/>
</dbReference>
<dbReference type="Pfam" id="PF00271">
    <property type="entry name" value="Helicase_C"/>
    <property type="match status" value="1"/>
</dbReference>
<name>A0AAW4Z8V7_BACT4</name>
<dbReference type="Gene3D" id="3.40.50.300">
    <property type="entry name" value="P-loop containing nucleotide triphosphate hydrolases"/>
    <property type="match status" value="2"/>
</dbReference>
<evidence type="ECO:0000256" key="4">
    <source>
        <dbReference type="ARBA" id="ARBA00023125"/>
    </source>
</evidence>
<evidence type="ECO:0000256" key="6">
    <source>
        <dbReference type="ARBA" id="ARBA00034617"/>
    </source>
</evidence>
<dbReference type="PROSITE" id="PS51192">
    <property type="entry name" value="HELICASE_ATP_BIND_1"/>
    <property type="match status" value="1"/>
</dbReference>
<dbReference type="InterPro" id="IPR014001">
    <property type="entry name" value="Helicase_ATP-bd"/>
</dbReference>
<dbReference type="Pfam" id="PF00270">
    <property type="entry name" value="DEAD"/>
    <property type="match status" value="1"/>
</dbReference>
<evidence type="ECO:0000256" key="2">
    <source>
        <dbReference type="ARBA" id="ARBA00022741"/>
    </source>
</evidence>
<dbReference type="Gene3D" id="3.40.50.150">
    <property type="entry name" value="Vaccinia Virus protein VP39"/>
    <property type="match status" value="1"/>
</dbReference>
<keyword evidence="4" id="KW-0238">DNA-binding</keyword>
<dbReference type="InterPro" id="IPR029063">
    <property type="entry name" value="SAM-dependent_MTases_sf"/>
</dbReference>
<dbReference type="GO" id="GO:0005737">
    <property type="term" value="C:cytoplasm"/>
    <property type="evidence" value="ECO:0007669"/>
    <property type="project" value="TreeGrafter"/>
</dbReference>
<accession>A0AAW4Z8V7</accession>
<dbReference type="GO" id="GO:0005524">
    <property type="term" value="F:ATP binding"/>
    <property type="evidence" value="ECO:0007669"/>
    <property type="project" value="UniProtKB-KW"/>
</dbReference>
<dbReference type="InterPro" id="IPR001650">
    <property type="entry name" value="Helicase_C-like"/>
</dbReference>
<dbReference type="SUPFAM" id="SSF53335">
    <property type="entry name" value="S-adenosyl-L-methionine-dependent methyltransferases"/>
    <property type="match status" value="1"/>
</dbReference>
<sequence>MGNFRNEILDLDYDITFDMVRDCAVRQLSVYSRNELDRLYDDLERGKGILDDDDHLNMYLKCFGKMHKAKLFAAFESAGIIDCLLGEPEEIEIYDWGCGQGTATICLLDYINEKGFSPKILRVNLIDPSEKALERAKFILSQYDLLYNVEIKLTAKKFDDLIVDDIEDIDGNEIRKIHLFSNILDVTTFDLADFTHLFQKSQSGYNLIICVGPYYSNNQRMNDFIEAINPNARYVTFERGRGQWLNEWTISLRVVGYRVKTIELPEDIRKRITESQKRKQLFAGYILDWVDGTLKDSEYEDLSKPLMRMLAAFDVTSDVPMELPEDIDPVLAVMNNIITRGLPTRAGEDIEKIFCNSFKFSESNKSDYVIEYKGKGKATALEVFEALHVIDPRFSTADYNKDILESSFEKSFITGFLNKTDNTYLTQVLEPQRWLSSIIRLPDNNFGKDQRVDFALQIPYLDDGINNLAGFIIEIDGKPYHSDIITHIKDTIRNGAAQRNNWDTYRLTESNNISFVQNWEQENRYSCYLQTLRKNYERRLEGEWKDIIQSVLSPFAIARMEVLLLQAMITGRLNMDSPSWDIVVIERDVPCAVLAIEELKKMYENLSSLRGEKKELPEINLTVISNKEFADSPLHGANRPLLKERKNHEYDICIDISMLLRDKIDCYPIESKSKTYYVVRSAHYQKVQKTILTSENIEYLPLVSKTKKGEYVEISAAKERLKYFLNNIFRKKDFRPGQLPILSRILSNKTTIGLLPTGGGKSLTYQLASMLQPGVTIVVDPLISLMVDQYNGLIENRIDACACVNSTLTREERSKNLGKLQNGELQFILLSPERFMMEEFRNSLYAMSDKNHVYFAYGVIDEVHCVSEWGHDFRPAYLQLGKNMTDFMTTKASAMNLDGGNIPIVGLTATASFDVLADVERELTLGGRLSVDSDTIVRPEMEQRKELTYKIVPVRTDFSSMMDDNEPYVLRAYSERDIKEAVITAKKAKILEILDEVPEDLYEINLANSDTAIKDFDPDLFYEKDDDELYQNAGIVFCPHAKGTFGVKDSVFSLSIRPGIASFLHENCVDMEIGTFVGGDSPDGNMQKFKENRQNLMVATKAFGMGIDKPNVRYTINVNHPSSIEDYVQAAGRGGRDRRNAISYVLFDSSEYIELSVNNIIDILTKCELGQQINWLWNYRDKFVLAEDFIELCKQNGCSEREAIIVKDNAQPYFENVDRNIELYFHNNSFRGAYKEKLMLYEMTYNIMNVQARNIMAVQERLREEVGDDEIILKLNNDRNSIVVLSESGNKQYGYLFLEGLRDTYRYSDYPIERSTLVLNVLKDILREYPDYSSNWLNKPQTGLKTDEGIYKAMDKIDKDGYTYVTVSWTNQIDTDPEEYKKKIIKTANEIADRYGWNRIDEDRYGNMKLEHINDFISLLNEISKKSNDPNWLIYHANEELYKPLKRLFWSRRDKDDTDKAIYRLSCIGLVEDVTIDYLSQTYNLKIKKRNDGEYYNHLQRFFEKYYSSERAAQKMVEVRNYRSETEIDKCIGYLTGFVYDTLAKKRRRAIDDMRYACYEGIGNGTENLKEFIHLYFNSKYNRKGYEINGESYSLSDDVNTDKRNDVELIEKYMEAIRIDDSGSEVDNVKHLYGAVLINLRDHTDNFSLHLLRAYCLAFLGTGENEVLLNDFKTSLLNEGFKQMINIYETEAIFAFFEKYICIIREICHDEWINEYLKEARSKLSLAIYGSWFIDFAEEYTKQ</sequence>
<dbReference type="GO" id="GO:0009378">
    <property type="term" value="F:four-way junction helicase activity"/>
    <property type="evidence" value="ECO:0007669"/>
    <property type="project" value="TreeGrafter"/>
</dbReference>
<keyword evidence="10" id="KW-0347">Helicase</keyword>
<feature type="domain" description="Helicase ATP-binding" evidence="8">
    <location>
        <begin position="742"/>
        <end position="929"/>
    </location>
</feature>
<dbReference type="GO" id="GO:0043138">
    <property type="term" value="F:3'-5' DNA helicase activity"/>
    <property type="evidence" value="ECO:0007669"/>
    <property type="project" value="UniProtKB-EC"/>
</dbReference>
<dbReference type="SMART" id="SM00487">
    <property type="entry name" value="DEXDc"/>
    <property type="match status" value="1"/>
</dbReference>
<dbReference type="RefSeq" id="WP_234128850.1">
    <property type="nucleotide sequence ID" value="NZ_JAHYQA010000006.1"/>
</dbReference>
<evidence type="ECO:0000259" key="8">
    <source>
        <dbReference type="PROSITE" id="PS51192"/>
    </source>
</evidence>
<dbReference type="GO" id="GO:0003677">
    <property type="term" value="F:DNA binding"/>
    <property type="evidence" value="ECO:0007669"/>
    <property type="project" value="UniProtKB-KW"/>
</dbReference>
<organism evidence="10 11">
    <name type="scientific">Bacteroides thetaiotaomicron</name>
    <dbReference type="NCBI Taxonomy" id="818"/>
    <lineage>
        <taxon>Bacteria</taxon>
        <taxon>Pseudomonadati</taxon>
        <taxon>Bacteroidota</taxon>
        <taxon>Bacteroidia</taxon>
        <taxon>Bacteroidales</taxon>
        <taxon>Bacteroidaceae</taxon>
        <taxon>Bacteroides</taxon>
    </lineage>
</organism>
<evidence type="ECO:0000256" key="3">
    <source>
        <dbReference type="ARBA" id="ARBA00022840"/>
    </source>
</evidence>
<dbReference type="Proteomes" id="UP001200544">
    <property type="component" value="Unassembled WGS sequence"/>
</dbReference>
<dbReference type="InterPro" id="IPR027417">
    <property type="entry name" value="P-loop_NTPase"/>
</dbReference>
<evidence type="ECO:0000313" key="10">
    <source>
        <dbReference type="EMBL" id="MCE9238068.1"/>
    </source>
</evidence>
<keyword evidence="3" id="KW-0067">ATP-binding</keyword>
<gene>
    <name evidence="10" type="ORF">K0H07_13040</name>
</gene>
<keyword evidence="2" id="KW-0547">Nucleotide-binding</keyword>
<evidence type="ECO:0000256" key="1">
    <source>
        <dbReference type="ARBA" id="ARBA00005446"/>
    </source>
</evidence>
<keyword evidence="10" id="KW-0378">Hydrolase</keyword>